<protein>
    <submittedName>
        <fullName evidence="1">Uncharacterized protein</fullName>
    </submittedName>
</protein>
<accession>A0A067KR61</accession>
<sequence>MGRHVFLMKGQQLRLLENTTCACEVKGRACDFCFKCLCLSRVLLALAQMDVALAHMDDTLATCILVPAKSPGM</sequence>
<name>A0A067KR61_JATCU</name>
<dbReference type="AlphaFoldDB" id="A0A067KR61"/>
<dbReference type="Proteomes" id="UP000027138">
    <property type="component" value="Unassembled WGS sequence"/>
</dbReference>
<gene>
    <name evidence="1" type="ORF">JCGZ_11909</name>
</gene>
<proteinExistence type="predicted"/>
<evidence type="ECO:0000313" key="1">
    <source>
        <dbReference type="EMBL" id="KDP34740.1"/>
    </source>
</evidence>
<keyword evidence="2" id="KW-1185">Reference proteome</keyword>
<evidence type="ECO:0000313" key="2">
    <source>
        <dbReference type="Proteomes" id="UP000027138"/>
    </source>
</evidence>
<organism evidence="1 2">
    <name type="scientific">Jatropha curcas</name>
    <name type="common">Barbados nut</name>
    <dbReference type="NCBI Taxonomy" id="180498"/>
    <lineage>
        <taxon>Eukaryota</taxon>
        <taxon>Viridiplantae</taxon>
        <taxon>Streptophyta</taxon>
        <taxon>Embryophyta</taxon>
        <taxon>Tracheophyta</taxon>
        <taxon>Spermatophyta</taxon>
        <taxon>Magnoliopsida</taxon>
        <taxon>eudicotyledons</taxon>
        <taxon>Gunneridae</taxon>
        <taxon>Pentapetalae</taxon>
        <taxon>rosids</taxon>
        <taxon>fabids</taxon>
        <taxon>Malpighiales</taxon>
        <taxon>Euphorbiaceae</taxon>
        <taxon>Crotonoideae</taxon>
        <taxon>Jatropheae</taxon>
        <taxon>Jatropha</taxon>
    </lineage>
</organism>
<dbReference type="EMBL" id="KK914509">
    <property type="protein sequence ID" value="KDP34740.1"/>
    <property type="molecule type" value="Genomic_DNA"/>
</dbReference>
<reference evidence="1 2" key="1">
    <citation type="journal article" date="2014" name="PLoS ONE">
        <title>Global Analysis of Gene Expression Profiles in Physic Nut (Jatropha curcas L.) Seedlings Exposed to Salt Stress.</title>
        <authorList>
            <person name="Zhang L."/>
            <person name="Zhang C."/>
            <person name="Wu P."/>
            <person name="Chen Y."/>
            <person name="Li M."/>
            <person name="Jiang H."/>
            <person name="Wu G."/>
        </authorList>
    </citation>
    <scope>NUCLEOTIDE SEQUENCE [LARGE SCALE GENOMIC DNA]</scope>
    <source>
        <strain evidence="2">cv. GZQX0401</strain>
        <tissue evidence="1">Young leaves</tissue>
    </source>
</reference>